<evidence type="ECO:0000313" key="3">
    <source>
        <dbReference type="EMBL" id="KAK5650873.1"/>
    </source>
</evidence>
<gene>
    <name evidence="3" type="ORF">RI129_001902</name>
</gene>
<sequence>MVQIVGHYKLDRNENFAEYLEALGSPNEMIKKVTAPGATTEIIQEGKKYTIKSNSQVDVTLVLDEEVDEVLPTGVPIKNLATRDGNNIVVNSSAPDNRKRSRIYEFSDDGYIVTLIVGDLIAKRFFSRM</sequence>
<dbReference type="AlphaFoldDB" id="A0AAN7ZXW5"/>
<dbReference type="InterPro" id="IPR031259">
    <property type="entry name" value="ILBP"/>
</dbReference>
<name>A0AAN7ZXW5_9COLE</name>
<proteinExistence type="inferred from homology"/>
<comment type="similarity">
    <text evidence="1">Belongs to the calycin superfamily. Fatty-acid binding protein (FABP) family.</text>
</comment>
<protein>
    <submittedName>
        <fullName evidence="3">Uncharacterized protein</fullName>
    </submittedName>
</protein>
<evidence type="ECO:0000256" key="1">
    <source>
        <dbReference type="ARBA" id="ARBA00008390"/>
    </source>
</evidence>
<dbReference type="GO" id="GO:0008289">
    <property type="term" value="F:lipid binding"/>
    <property type="evidence" value="ECO:0007669"/>
    <property type="project" value="UniProtKB-KW"/>
</dbReference>
<accession>A0AAN7ZXW5</accession>
<evidence type="ECO:0000313" key="4">
    <source>
        <dbReference type="Proteomes" id="UP001329430"/>
    </source>
</evidence>
<organism evidence="3 4">
    <name type="scientific">Pyrocoelia pectoralis</name>
    <dbReference type="NCBI Taxonomy" id="417401"/>
    <lineage>
        <taxon>Eukaryota</taxon>
        <taxon>Metazoa</taxon>
        <taxon>Ecdysozoa</taxon>
        <taxon>Arthropoda</taxon>
        <taxon>Hexapoda</taxon>
        <taxon>Insecta</taxon>
        <taxon>Pterygota</taxon>
        <taxon>Neoptera</taxon>
        <taxon>Endopterygota</taxon>
        <taxon>Coleoptera</taxon>
        <taxon>Polyphaga</taxon>
        <taxon>Elateriformia</taxon>
        <taxon>Elateroidea</taxon>
        <taxon>Lampyridae</taxon>
        <taxon>Lampyrinae</taxon>
        <taxon>Pyrocoelia</taxon>
    </lineage>
</organism>
<dbReference type="InterPro" id="IPR000463">
    <property type="entry name" value="Fatty_acid-bd"/>
</dbReference>
<dbReference type="PANTHER" id="PTHR11955">
    <property type="entry name" value="FATTY ACID BINDING PROTEIN"/>
    <property type="match status" value="1"/>
</dbReference>
<dbReference type="Gene3D" id="2.40.128.20">
    <property type="match status" value="1"/>
</dbReference>
<dbReference type="SUPFAM" id="SSF50814">
    <property type="entry name" value="Lipocalins"/>
    <property type="match status" value="1"/>
</dbReference>
<keyword evidence="4" id="KW-1185">Reference proteome</keyword>
<reference evidence="3 4" key="1">
    <citation type="journal article" date="2024" name="Insects">
        <title>An Improved Chromosome-Level Genome Assembly of the Firefly Pyrocoelia pectoralis.</title>
        <authorList>
            <person name="Fu X."/>
            <person name="Meyer-Rochow V.B."/>
            <person name="Ballantyne L."/>
            <person name="Zhu X."/>
        </authorList>
    </citation>
    <scope>NUCLEOTIDE SEQUENCE [LARGE SCALE GENOMIC DNA]</scope>
    <source>
        <strain evidence="3">XCY_ONT2</strain>
    </source>
</reference>
<dbReference type="Proteomes" id="UP001329430">
    <property type="component" value="Chromosome 1"/>
</dbReference>
<keyword evidence="2" id="KW-0446">Lipid-binding</keyword>
<evidence type="ECO:0000256" key="2">
    <source>
        <dbReference type="ARBA" id="ARBA00023121"/>
    </source>
</evidence>
<dbReference type="InterPro" id="IPR012674">
    <property type="entry name" value="Calycin"/>
</dbReference>
<comment type="caution">
    <text evidence="3">The sequence shown here is derived from an EMBL/GenBank/DDBJ whole genome shotgun (WGS) entry which is preliminary data.</text>
</comment>
<dbReference type="EMBL" id="JAVRBK010000001">
    <property type="protein sequence ID" value="KAK5650873.1"/>
    <property type="molecule type" value="Genomic_DNA"/>
</dbReference>
<dbReference type="PRINTS" id="PR00178">
    <property type="entry name" value="FATTYACIDBP"/>
</dbReference>